<evidence type="ECO:0000256" key="5">
    <source>
        <dbReference type="ARBA" id="ARBA00023136"/>
    </source>
</evidence>
<evidence type="ECO:0000256" key="6">
    <source>
        <dbReference type="SAM" id="Phobius"/>
    </source>
</evidence>
<feature type="transmembrane region" description="Helical" evidence="6">
    <location>
        <begin position="7"/>
        <end position="34"/>
    </location>
</feature>
<dbReference type="RefSeq" id="WP_078711500.1">
    <property type="nucleotide sequence ID" value="NZ_FUWY01000002.1"/>
</dbReference>
<keyword evidence="4 6" id="KW-1133">Transmembrane helix</keyword>
<feature type="transmembrane region" description="Helical" evidence="6">
    <location>
        <begin position="332"/>
        <end position="353"/>
    </location>
</feature>
<evidence type="ECO:0000313" key="7">
    <source>
        <dbReference type="EMBL" id="SJZ59110.1"/>
    </source>
</evidence>
<protein>
    <recommendedName>
        <fullName evidence="9">Membrane protein involved in the export of O-antigen and teichoic acid</fullName>
    </recommendedName>
</protein>
<dbReference type="STRING" id="118967.SAMN02745191_1078"/>
<feature type="transmembrane region" description="Helical" evidence="6">
    <location>
        <begin position="46"/>
        <end position="69"/>
    </location>
</feature>
<dbReference type="InterPro" id="IPR050833">
    <property type="entry name" value="Poly_Biosynth_Transport"/>
</dbReference>
<feature type="transmembrane region" description="Helical" evidence="6">
    <location>
        <begin position="90"/>
        <end position="113"/>
    </location>
</feature>
<gene>
    <name evidence="7" type="ORF">SAMN02745191_1078</name>
</gene>
<keyword evidence="3 6" id="KW-0812">Transmembrane</keyword>
<feature type="transmembrane region" description="Helical" evidence="6">
    <location>
        <begin position="301"/>
        <end position="320"/>
    </location>
</feature>
<dbReference type="AlphaFoldDB" id="A0A1T4LWH9"/>
<evidence type="ECO:0000256" key="2">
    <source>
        <dbReference type="ARBA" id="ARBA00022475"/>
    </source>
</evidence>
<proteinExistence type="predicted"/>
<sequence>MRTKHSFYNFIVSLITSVILPLVGFVKISLFIGLYGRDINGLQLTIAQIIMFLNICELAFSLAFRQLLFKPLANDDKEAVLRIYHGAKKVFNATGTIVLILGIALAFLFPFFAHSPLDYFNTVLTFIILCVPYGISYFLMGPNFVIIADQQEYKINIWIQTFAILRMGLMIFVILMKLNFYYIILIEGANILLSNFVARRIALKAYPWLKDKPKDTSDKSFQHSAKYTIIQRLSVLATSNTDNIVISMFMGYDMTSVFGNYSYLTDSVSKIINSAITSPINSFGNLFNDYRADAYNVFTEFFNFATYIASVISICIFVVMQEFLTYWMKDPAVYRVTVIMAFLFAMNIFYLTMREPIIISRDANGLFKNAKNNAYLMAISKVLLSIILIRYWGFAGVLMATFVTNWIIDFFYNPILVYKNVFSLNPLRYYKMVVSRLLLALGIGTIAYIIWNNNLAYISGGMIHFVIACLILGISVGGVMTLIYAVSYKSFRNLFVRLLSIFRRSRTAD</sequence>
<evidence type="ECO:0000313" key="8">
    <source>
        <dbReference type="Proteomes" id="UP000243297"/>
    </source>
</evidence>
<evidence type="ECO:0008006" key="9">
    <source>
        <dbReference type="Google" id="ProtNLM"/>
    </source>
</evidence>
<evidence type="ECO:0000256" key="4">
    <source>
        <dbReference type="ARBA" id="ARBA00022989"/>
    </source>
</evidence>
<dbReference type="GO" id="GO:0005886">
    <property type="term" value="C:plasma membrane"/>
    <property type="evidence" value="ECO:0007669"/>
    <property type="project" value="UniProtKB-SubCell"/>
</dbReference>
<reference evidence="8" key="1">
    <citation type="submission" date="2017-02" db="EMBL/GenBank/DDBJ databases">
        <authorList>
            <person name="Varghese N."/>
            <person name="Submissions S."/>
        </authorList>
    </citation>
    <scope>NUCLEOTIDE SEQUENCE [LARGE SCALE GENOMIC DNA]</scope>
    <source>
        <strain evidence="8">ATCC 25662</strain>
    </source>
</reference>
<feature type="transmembrane region" description="Helical" evidence="6">
    <location>
        <begin position="398"/>
        <end position="417"/>
    </location>
</feature>
<evidence type="ECO:0000256" key="1">
    <source>
        <dbReference type="ARBA" id="ARBA00004651"/>
    </source>
</evidence>
<accession>A0A1T4LWH9</accession>
<dbReference type="OrthoDB" id="8609648at2"/>
<keyword evidence="2" id="KW-1003">Cell membrane</keyword>
<feature type="transmembrane region" description="Helical" evidence="6">
    <location>
        <begin position="119"/>
        <end position="145"/>
    </location>
</feature>
<feature type="transmembrane region" description="Helical" evidence="6">
    <location>
        <begin position="180"/>
        <end position="198"/>
    </location>
</feature>
<comment type="subcellular location">
    <subcellularLocation>
        <location evidence="1">Cell membrane</location>
        <topology evidence="1">Multi-pass membrane protein</topology>
    </subcellularLocation>
</comment>
<feature type="transmembrane region" description="Helical" evidence="6">
    <location>
        <begin position="463"/>
        <end position="487"/>
    </location>
</feature>
<dbReference type="EMBL" id="FUWY01000002">
    <property type="protein sequence ID" value="SJZ59110.1"/>
    <property type="molecule type" value="Genomic_DNA"/>
</dbReference>
<keyword evidence="5 6" id="KW-0472">Membrane</keyword>
<organism evidence="7 8">
    <name type="scientific">Anaerorhabdus furcosa</name>
    <dbReference type="NCBI Taxonomy" id="118967"/>
    <lineage>
        <taxon>Bacteria</taxon>
        <taxon>Bacillati</taxon>
        <taxon>Bacillota</taxon>
        <taxon>Erysipelotrichia</taxon>
        <taxon>Erysipelotrichales</taxon>
        <taxon>Erysipelotrichaceae</taxon>
        <taxon>Anaerorhabdus</taxon>
    </lineage>
</organism>
<dbReference type="PANTHER" id="PTHR30250:SF26">
    <property type="entry name" value="PSMA PROTEIN"/>
    <property type="match status" value="1"/>
</dbReference>
<feature type="transmembrane region" description="Helical" evidence="6">
    <location>
        <begin position="157"/>
        <end position="174"/>
    </location>
</feature>
<evidence type="ECO:0000256" key="3">
    <source>
        <dbReference type="ARBA" id="ARBA00022692"/>
    </source>
</evidence>
<name>A0A1T4LWH9_9FIRM</name>
<dbReference type="Proteomes" id="UP000243297">
    <property type="component" value="Unassembled WGS sequence"/>
</dbReference>
<feature type="transmembrane region" description="Helical" evidence="6">
    <location>
        <begin position="429"/>
        <end position="451"/>
    </location>
</feature>
<feature type="transmembrane region" description="Helical" evidence="6">
    <location>
        <begin position="374"/>
        <end position="392"/>
    </location>
</feature>
<dbReference type="PANTHER" id="PTHR30250">
    <property type="entry name" value="PST FAMILY PREDICTED COLANIC ACID TRANSPORTER"/>
    <property type="match status" value="1"/>
</dbReference>
<keyword evidence="8" id="KW-1185">Reference proteome</keyword>